<dbReference type="AlphaFoldDB" id="A0A0E9MWQ9"/>
<feature type="transmembrane region" description="Helical" evidence="9">
    <location>
        <begin position="285"/>
        <end position="304"/>
    </location>
</feature>
<keyword evidence="7 9" id="KW-1133">Transmembrane helix</keyword>
<keyword evidence="2" id="KW-1003">Cell membrane</keyword>
<reference evidence="10 11" key="1">
    <citation type="submission" date="2015-04" db="EMBL/GenBank/DDBJ databases">
        <title>Whole genome shotgun sequence of Flavihumibacter petaseus NBRC 106054.</title>
        <authorList>
            <person name="Miyazawa S."/>
            <person name="Hosoyama A."/>
            <person name="Hashimoto M."/>
            <person name="Noguchi M."/>
            <person name="Tsuchikane K."/>
            <person name="Ohji S."/>
            <person name="Yamazoe A."/>
            <person name="Ichikawa N."/>
            <person name="Kimura A."/>
            <person name="Fujita N."/>
        </authorList>
    </citation>
    <scope>NUCLEOTIDE SEQUENCE [LARGE SCALE GENOMIC DNA]</scope>
    <source>
        <strain evidence="10 11">NBRC 106054</strain>
    </source>
</reference>
<dbReference type="GO" id="GO:0015293">
    <property type="term" value="F:symporter activity"/>
    <property type="evidence" value="ECO:0007669"/>
    <property type="project" value="UniProtKB-KW"/>
</dbReference>
<proteinExistence type="predicted"/>
<evidence type="ECO:0000256" key="3">
    <source>
        <dbReference type="ARBA" id="ARBA00022519"/>
    </source>
</evidence>
<evidence type="ECO:0000256" key="6">
    <source>
        <dbReference type="ARBA" id="ARBA00022847"/>
    </source>
</evidence>
<accession>A0A0E9MWQ9</accession>
<dbReference type="Proteomes" id="UP000033121">
    <property type="component" value="Unassembled WGS sequence"/>
</dbReference>
<feature type="transmembrane region" description="Helical" evidence="9">
    <location>
        <begin position="139"/>
        <end position="157"/>
    </location>
</feature>
<evidence type="ECO:0000313" key="11">
    <source>
        <dbReference type="Proteomes" id="UP000033121"/>
    </source>
</evidence>
<name>A0A0E9MWQ9_9BACT</name>
<feature type="transmembrane region" description="Helical" evidence="9">
    <location>
        <begin position="193"/>
        <end position="214"/>
    </location>
</feature>
<keyword evidence="5 9" id="KW-0812">Transmembrane</keyword>
<keyword evidence="8 9" id="KW-0472">Membrane</keyword>
<sequence length="371" mass="40726">MHAILGVIFHFIGGFASGSFYIPYKKVKGWSWETYWLIGGLFSWLIVPPLAAWLTIPDFWQLICSTEGRILWLTYMFGLLWGIGGLTYGLGVRWLGVSLGSSIILGLCMVFGALIPSVYYEFFPAEGKDTISLLTGSTWGRVVLSGLLVCIVGIVLCGKAGMRKEKEVVPNGDQQAAAHPEAGDVSGISDYRFGAGLTVAIISGILSACFNFGLEAGKPLAMLANDAWKAAHPGEGEFLYRNNVVYVVLLWGGLTTNLVWCLYLNARNKTFGDYSDRRLPLAANLLFCALAGTTWFLQFFFYGMGESKLSNGPSSWILHMAFIILVANAWGLILKEWRGVKPATRQWLMLGIIVIILSVIVVGWGNSIRPE</sequence>
<feature type="transmembrane region" description="Helical" evidence="9">
    <location>
        <begin position="244"/>
        <end position="264"/>
    </location>
</feature>
<keyword evidence="3" id="KW-0997">Cell inner membrane</keyword>
<keyword evidence="11" id="KW-1185">Reference proteome</keyword>
<evidence type="ECO:0000313" key="10">
    <source>
        <dbReference type="EMBL" id="GAO42019.1"/>
    </source>
</evidence>
<keyword evidence="6" id="KW-0769">Symport</keyword>
<evidence type="ECO:0000256" key="9">
    <source>
        <dbReference type="SAM" id="Phobius"/>
    </source>
</evidence>
<feature type="transmembrane region" description="Helical" evidence="9">
    <location>
        <begin position="316"/>
        <end position="334"/>
    </location>
</feature>
<dbReference type="InterPro" id="IPR004673">
    <property type="entry name" value="L-rhamnose-proton_sym_RhaT"/>
</dbReference>
<dbReference type="RefSeq" id="WP_046367786.1">
    <property type="nucleotide sequence ID" value="NZ_BBWV01000001.1"/>
</dbReference>
<protein>
    <submittedName>
        <fullName evidence="10">L-rhamnose/proton symporter</fullName>
    </submittedName>
</protein>
<evidence type="ECO:0000256" key="7">
    <source>
        <dbReference type="ARBA" id="ARBA00022989"/>
    </source>
</evidence>
<comment type="caution">
    <text evidence="10">The sequence shown here is derived from an EMBL/GenBank/DDBJ whole genome shotgun (WGS) entry which is preliminary data.</text>
</comment>
<organism evidence="10 11">
    <name type="scientific">Flavihumibacter petaseus NBRC 106054</name>
    <dbReference type="NCBI Taxonomy" id="1220578"/>
    <lineage>
        <taxon>Bacteria</taxon>
        <taxon>Pseudomonadati</taxon>
        <taxon>Bacteroidota</taxon>
        <taxon>Chitinophagia</taxon>
        <taxon>Chitinophagales</taxon>
        <taxon>Chitinophagaceae</taxon>
        <taxon>Flavihumibacter</taxon>
    </lineage>
</organism>
<gene>
    <name evidence="10" type="primary">rhaT</name>
    <name evidence="10" type="ORF">FPE01S_01_10320</name>
</gene>
<dbReference type="GO" id="GO:0015153">
    <property type="term" value="F:rhamnose transmembrane transporter activity"/>
    <property type="evidence" value="ECO:0007669"/>
    <property type="project" value="InterPro"/>
</dbReference>
<dbReference type="OrthoDB" id="9790043at2"/>
<feature type="transmembrane region" description="Helical" evidence="9">
    <location>
        <begin position="6"/>
        <end position="24"/>
    </location>
</feature>
<dbReference type="NCBIfam" id="NF010024">
    <property type="entry name" value="PRK13499.1-4"/>
    <property type="match status" value="1"/>
</dbReference>
<keyword evidence="4" id="KW-0762">Sugar transport</keyword>
<dbReference type="EMBL" id="BBWV01000001">
    <property type="protein sequence ID" value="GAO42019.1"/>
    <property type="molecule type" value="Genomic_DNA"/>
</dbReference>
<evidence type="ECO:0000256" key="5">
    <source>
        <dbReference type="ARBA" id="ARBA00022692"/>
    </source>
</evidence>
<feature type="transmembrane region" description="Helical" evidence="9">
    <location>
        <begin position="36"/>
        <end position="56"/>
    </location>
</feature>
<feature type="transmembrane region" description="Helical" evidence="9">
    <location>
        <begin position="97"/>
        <end position="119"/>
    </location>
</feature>
<evidence type="ECO:0000256" key="8">
    <source>
        <dbReference type="ARBA" id="ARBA00023136"/>
    </source>
</evidence>
<dbReference type="GO" id="GO:0016020">
    <property type="term" value="C:membrane"/>
    <property type="evidence" value="ECO:0007669"/>
    <property type="project" value="InterPro"/>
</dbReference>
<evidence type="ECO:0000256" key="4">
    <source>
        <dbReference type="ARBA" id="ARBA00022597"/>
    </source>
</evidence>
<keyword evidence="1" id="KW-0813">Transport</keyword>
<evidence type="ECO:0000256" key="2">
    <source>
        <dbReference type="ARBA" id="ARBA00022475"/>
    </source>
</evidence>
<feature type="transmembrane region" description="Helical" evidence="9">
    <location>
        <begin position="346"/>
        <end position="365"/>
    </location>
</feature>
<dbReference type="STRING" id="1220578.FPE01S_01_10320"/>
<evidence type="ECO:0000256" key="1">
    <source>
        <dbReference type="ARBA" id="ARBA00022448"/>
    </source>
</evidence>
<dbReference type="Pfam" id="PF06379">
    <property type="entry name" value="RhaT"/>
    <property type="match status" value="1"/>
</dbReference>
<feature type="transmembrane region" description="Helical" evidence="9">
    <location>
        <begin position="68"/>
        <end position="90"/>
    </location>
</feature>